<dbReference type="Gene3D" id="2.60.40.1080">
    <property type="match status" value="1"/>
</dbReference>
<accession>A0A929RQ01</accession>
<keyword evidence="3" id="KW-0677">Repeat</keyword>
<feature type="domain" description="L,D-TPase catalytic" evidence="11">
    <location>
        <begin position="543"/>
        <end position="660"/>
    </location>
</feature>
<dbReference type="Pfam" id="PF01473">
    <property type="entry name" value="Choline_bind_1"/>
    <property type="match status" value="2"/>
</dbReference>
<sequence length="660" mass="71986">MTQLIHRAFLATLATGAVVASGAFGVPAHAAPAPDMYGPTVSQVKTISEGLGGSVTFKVDDNPGLSSIDLRDPSTDAIFYHRVVDFPGNVTDDGVHHYSFEIKFSDIQAAWTKAGHTEALPATVKLVAWGSDGKPSKRADIAIEPIAMTSLDFGIESGQLNMTVGQQTNIGVTHKPDSANKTVINWTADDIDILTVDDASGLVTAEKEGCTDVRAVADYLDPMVFDPVMASVQVCATELGEDEIALNRLRVDLDEGESVTLTPMLPKKFKDATLSWGLEYGGAVILIVAEDGKSATITGGNVIDWDQVNLTATLADGTEVTTTTIATVKSVKQDAKAPAPWVEPQPDPQPQPTPEGTWMQNSTGWWYVNADGSYPKDTVATIGGRVFRFDANGYMRTGWINEAGAWYYHDANGAMVTGWLNLGGTWYYLDASGAMATGWFISDGSWYYADSSGAMTTGWLRQDSSWYYLSASGAMVTGWLQRGASWYYLDPNAGGAMATAWTMVSGSWNYFDRWDGFWVSGRSDFEADWNYAKTLYSPTNYLVVVDTNAPHCMTFYWADSSWQPLTDMPCSVGKPSTPTIKGTFTIKNRGSSFGHGYTAYWWTQFHGDYLFHSVLYYEGTMTVKDGTLGGHVSHGCVRLRYEDAKWLHDTIPSGTYVTIY</sequence>
<dbReference type="Gene3D" id="2.10.270.10">
    <property type="entry name" value="Cholin Binding"/>
    <property type="match status" value="2"/>
</dbReference>
<dbReference type="InterPro" id="IPR003343">
    <property type="entry name" value="Big_2"/>
</dbReference>
<dbReference type="InterPro" id="IPR038063">
    <property type="entry name" value="Transpep_catalytic_dom"/>
</dbReference>
<dbReference type="Pfam" id="PF03734">
    <property type="entry name" value="YkuD"/>
    <property type="match status" value="1"/>
</dbReference>
<feature type="repeat" description="Cell wall-binding" evidence="7">
    <location>
        <begin position="456"/>
        <end position="475"/>
    </location>
</feature>
<comment type="caution">
    <text evidence="12">The sequence shown here is derived from an EMBL/GenBank/DDBJ whole genome shotgun (WGS) entry which is preliminary data.</text>
</comment>
<feature type="repeat" description="Cell wall-binding" evidence="7">
    <location>
        <begin position="436"/>
        <end position="455"/>
    </location>
</feature>
<dbReference type="InterPro" id="IPR018337">
    <property type="entry name" value="Cell_wall/Cho-bd_repeat"/>
</dbReference>
<organism evidence="12 13">
    <name type="scientific">Actinomyces bouchesdurhonensis</name>
    <dbReference type="NCBI Taxonomy" id="1852361"/>
    <lineage>
        <taxon>Bacteria</taxon>
        <taxon>Bacillati</taxon>
        <taxon>Actinomycetota</taxon>
        <taxon>Actinomycetes</taxon>
        <taxon>Actinomycetales</taxon>
        <taxon>Actinomycetaceae</taxon>
        <taxon>Actinomyces</taxon>
    </lineage>
</organism>
<keyword evidence="4 8" id="KW-0133">Cell shape</keyword>
<evidence type="ECO:0000256" key="3">
    <source>
        <dbReference type="ARBA" id="ARBA00022737"/>
    </source>
</evidence>
<feature type="active site" description="Proton donor/acceptor" evidence="8">
    <location>
        <position position="612"/>
    </location>
</feature>
<dbReference type="Proteomes" id="UP000759246">
    <property type="component" value="Unassembled WGS sequence"/>
</dbReference>
<keyword evidence="6 8" id="KW-0961">Cell wall biogenesis/degradation</keyword>
<reference evidence="12" key="1">
    <citation type="submission" date="2020-04" db="EMBL/GenBank/DDBJ databases">
        <title>Deep metagenomics examines the oral microbiome during advanced dental caries in children, revealing novel taxa and co-occurrences with host molecules.</title>
        <authorList>
            <person name="Baker J.L."/>
            <person name="Morton J.T."/>
            <person name="Dinis M."/>
            <person name="Alvarez R."/>
            <person name="Tran N.C."/>
            <person name="Knight R."/>
            <person name="Edlund A."/>
        </authorList>
    </citation>
    <scope>NUCLEOTIDE SEQUENCE</scope>
    <source>
        <strain evidence="12">JCVI_30_bin.13</strain>
    </source>
</reference>
<evidence type="ECO:0000256" key="6">
    <source>
        <dbReference type="ARBA" id="ARBA00023316"/>
    </source>
</evidence>
<dbReference type="GO" id="GO:0071555">
    <property type="term" value="P:cell wall organization"/>
    <property type="evidence" value="ECO:0007669"/>
    <property type="project" value="UniProtKB-UniRule"/>
</dbReference>
<feature type="signal peptide" evidence="10">
    <location>
        <begin position="1"/>
        <end position="30"/>
    </location>
</feature>
<dbReference type="PANTHER" id="PTHR30582">
    <property type="entry name" value="L,D-TRANSPEPTIDASE"/>
    <property type="match status" value="1"/>
</dbReference>
<dbReference type="PANTHER" id="PTHR30582:SF2">
    <property type="entry name" value="L,D-TRANSPEPTIDASE YCIB-RELATED"/>
    <property type="match status" value="1"/>
</dbReference>
<dbReference type="InterPro" id="IPR005490">
    <property type="entry name" value="LD_TPept_cat_dom"/>
</dbReference>
<name>A0A929RQ01_9ACTO</name>
<evidence type="ECO:0000313" key="13">
    <source>
        <dbReference type="Proteomes" id="UP000759246"/>
    </source>
</evidence>
<dbReference type="GO" id="GO:0005576">
    <property type="term" value="C:extracellular region"/>
    <property type="evidence" value="ECO:0007669"/>
    <property type="project" value="TreeGrafter"/>
</dbReference>
<feature type="region of interest" description="Disordered" evidence="9">
    <location>
        <begin position="336"/>
        <end position="356"/>
    </location>
</feature>
<evidence type="ECO:0000256" key="8">
    <source>
        <dbReference type="PROSITE-ProRule" id="PRU01373"/>
    </source>
</evidence>
<feature type="chain" id="PRO_5037183851" evidence="10">
    <location>
        <begin position="31"/>
        <end position="660"/>
    </location>
</feature>
<dbReference type="CDD" id="cd16913">
    <property type="entry name" value="YkuD_like"/>
    <property type="match status" value="1"/>
</dbReference>
<dbReference type="PROSITE" id="PS51170">
    <property type="entry name" value="CW"/>
    <property type="match status" value="4"/>
</dbReference>
<dbReference type="AlphaFoldDB" id="A0A929RQ01"/>
<dbReference type="InterPro" id="IPR050979">
    <property type="entry name" value="LD-transpeptidase"/>
</dbReference>
<dbReference type="EMBL" id="JABZGF010000019">
    <property type="protein sequence ID" value="MBF0965869.1"/>
    <property type="molecule type" value="Genomic_DNA"/>
</dbReference>
<feature type="active site" description="Nucleophile" evidence="8">
    <location>
        <position position="636"/>
    </location>
</feature>
<dbReference type="Gene3D" id="2.40.440.10">
    <property type="entry name" value="L,D-transpeptidase catalytic domain-like"/>
    <property type="match status" value="1"/>
</dbReference>
<dbReference type="GO" id="GO:0071972">
    <property type="term" value="F:peptidoglycan L,D-transpeptidase activity"/>
    <property type="evidence" value="ECO:0007669"/>
    <property type="project" value="TreeGrafter"/>
</dbReference>
<dbReference type="PROSITE" id="PS52029">
    <property type="entry name" value="LD_TPASE"/>
    <property type="match status" value="1"/>
</dbReference>
<dbReference type="Pfam" id="PF19127">
    <property type="entry name" value="Choline_bind_3"/>
    <property type="match status" value="1"/>
</dbReference>
<protein>
    <submittedName>
        <fullName evidence="12">L,D-transpeptidase family protein</fullName>
    </submittedName>
</protein>
<keyword evidence="5 8" id="KW-0573">Peptidoglycan synthesis</keyword>
<evidence type="ECO:0000256" key="4">
    <source>
        <dbReference type="ARBA" id="ARBA00022960"/>
    </source>
</evidence>
<evidence type="ECO:0000256" key="10">
    <source>
        <dbReference type="SAM" id="SignalP"/>
    </source>
</evidence>
<evidence type="ECO:0000256" key="9">
    <source>
        <dbReference type="SAM" id="MobiDB-lite"/>
    </source>
</evidence>
<evidence type="ECO:0000313" key="12">
    <source>
        <dbReference type="EMBL" id="MBF0965869.1"/>
    </source>
</evidence>
<keyword evidence="2" id="KW-0808">Transferase</keyword>
<keyword evidence="10" id="KW-0732">Signal</keyword>
<gene>
    <name evidence="12" type="ORF">HXK09_01640</name>
</gene>
<dbReference type="Pfam" id="PF02368">
    <property type="entry name" value="Big_2"/>
    <property type="match status" value="1"/>
</dbReference>
<evidence type="ECO:0000256" key="1">
    <source>
        <dbReference type="ARBA" id="ARBA00004752"/>
    </source>
</evidence>
<evidence type="ECO:0000256" key="2">
    <source>
        <dbReference type="ARBA" id="ARBA00022679"/>
    </source>
</evidence>
<feature type="compositionally biased region" description="Pro residues" evidence="9">
    <location>
        <begin position="341"/>
        <end position="353"/>
    </location>
</feature>
<evidence type="ECO:0000256" key="5">
    <source>
        <dbReference type="ARBA" id="ARBA00022984"/>
    </source>
</evidence>
<comment type="pathway">
    <text evidence="1 8">Cell wall biogenesis; peptidoglycan biosynthesis.</text>
</comment>
<dbReference type="InterPro" id="IPR006311">
    <property type="entry name" value="TAT_signal"/>
</dbReference>
<dbReference type="PROSITE" id="PS51318">
    <property type="entry name" value="TAT"/>
    <property type="match status" value="1"/>
</dbReference>
<dbReference type="GO" id="GO:0016740">
    <property type="term" value="F:transferase activity"/>
    <property type="evidence" value="ECO:0007669"/>
    <property type="project" value="UniProtKB-KW"/>
</dbReference>
<evidence type="ECO:0000259" key="11">
    <source>
        <dbReference type="PROSITE" id="PS52029"/>
    </source>
</evidence>
<dbReference type="GO" id="GO:0018104">
    <property type="term" value="P:peptidoglycan-protein cross-linking"/>
    <property type="evidence" value="ECO:0007669"/>
    <property type="project" value="TreeGrafter"/>
</dbReference>
<proteinExistence type="predicted"/>
<feature type="repeat" description="Cell wall-binding" evidence="7">
    <location>
        <begin position="416"/>
        <end position="435"/>
    </location>
</feature>
<evidence type="ECO:0000256" key="7">
    <source>
        <dbReference type="PROSITE-ProRule" id="PRU00591"/>
    </source>
</evidence>
<feature type="repeat" description="Cell wall-binding" evidence="7">
    <location>
        <begin position="396"/>
        <end position="415"/>
    </location>
</feature>
<dbReference type="GO" id="GO:0008360">
    <property type="term" value="P:regulation of cell shape"/>
    <property type="evidence" value="ECO:0007669"/>
    <property type="project" value="UniProtKB-UniRule"/>
</dbReference>
<dbReference type="SUPFAM" id="SSF69360">
    <property type="entry name" value="Cell wall binding repeat"/>
    <property type="match status" value="1"/>
</dbReference>
<dbReference type="SUPFAM" id="SSF141523">
    <property type="entry name" value="L,D-transpeptidase catalytic domain-like"/>
    <property type="match status" value="1"/>
</dbReference>